<dbReference type="Pfam" id="PF04402">
    <property type="entry name" value="SIMPL"/>
    <property type="match status" value="1"/>
</dbReference>
<name>A0A2H0AM93_9BACT</name>
<accession>A0A2H0AM93</accession>
<protein>
    <recommendedName>
        <fullName evidence="4">SIMPL domain-containing protein</fullName>
    </recommendedName>
</protein>
<gene>
    <name evidence="2" type="ORF">COX15_00355</name>
</gene>
<evidence type="ECO:0000313" key="3">
    <source>
        <dbReference type="Proteomes" id="UP000230007"/>
    </source>
</evidence>
<evidence type="ECO:0000313" key="2">
    <source>
        <dbReference type="EMBL" id="PIP46546.1"/>
    </source>
</evidence>
<dbReference type="EMBL" id="PCSK01000008">
    <property type="protein sequence ID" value="PIP46546.1"/>
    <property type="molecule type" value="Genomic_DNA"/>
</dbReference>
<proteinExistence type="predicted"/>
<dbReference type="InterPro" id="IPR052022">
    <property type="entry name" value="26kDa_periplasmic_antigen"/>
</dbReference>
<evidence type="ECO:0008006" key="4">
    <source>
        <dbReference type="Google" id="ProtNLM"/>
    </source>
</evidence>
<dbReference type="PANTHER" id="PTHR34387">
    <property type="entry name" value="SLR1258 PROTEIN"/>
    <property type="match status" value="1"/>
</dbReference>
<dbReference type="GO" id="GO:0006974">
    <property type="term" value="P:DNA damage response"/>
    <property type="evidence" value="ECO:0007669"/>
    <property type="project" value="TreeGrafter"/>
</dbReference>
<dbReference type="Proteomes" id="UP000230007">
    <property type="component" value="Unassembled WGS sequence"/>
</dbReference>
<evidence type="ECO:0000256" key="1">
    <source>
        <dbReference type="SAM" id="Phobius"/>
    </source>
</evidence>
<reference evidence="2 3" key="1">
    <citation type="submission" date="2017-09" db="EMBL/GenBank/DDBJ databases">
        <title>Depth-based differentiation of microbial function through sediment-hosted aquifers and enrichment of novel symbionts in the deep terrestrial subsurface.</title>
        <authorList>
            <person name="Probst A.J."/>
            <person name="Ladd B."/>
            <person name="Jarett J.K."/>
            <person name="Geller-Mcgrath D.E."/>
            <person name="Sieber C.M."/>
            <person name="Emerson J.B."/>
            <person name="Anantharaman K."/>
            <person name="Thomas B.C."/>
            <person name="Malmstrom R."/>
            <person name="Stieglmeier M."/>
            <person name="Klingl A."/>
            <person name="Woyke T."/>
            <person name="Ryan C.M."/>
            <person name="Banfield J.F."/>
        </authorList>
    </citation>
    <scope>NUCLEOTIDE SEQUENCE [LARGE SCALE GENOMIC DNA]</scope>
    <source>
        <strain evidence="2">CG23_combo_of_CG06-09_8_20_14_all_42_19</strain>
    </source>
</reference>
<feature type="transmembrane region" description="Helical" evidence="1">
    <location>
        <begin position="13"/>
        <end position="30"/>
    </location>
</feature>
<dbReference type="Gene3D" id="3.30.110.170">
    <property type="entry name" value="Protein of unknown function (DUF541), domain 1"/>
    <property type="match status" value="1"/>
</dbReference>
<comment type="caution">
    <text evidence="2">The sequence shown here is derived from an EMBL/GenBank/DDBJ whole genome shotgun (WGS) entry which is preliminary data.</text>
</comment>
<keyword evidence="1" id="KW-0472">Membrane</keyword>
<dbReference type="Gene3D" id="3.30.70.2970">
    <property type="entry name" value="Protein of unknown function (DUF541), domain 2"/>
    <property type="match status" value="1"/>
</dbReference>
<keyword evidence="1" id="KW-1133">Transmembrane helix</keyword>
<organism evidence="2 3">
    <name type="scientific">Candidatus Colwellbacteria bacterium CG23_combo_of_CG06-09_8_20_14_all_42_19</name>
    <dbReference type="NCBI Taxonomy" id="1974541"/>
    <lineage>
        <taxon>Bacteria</taxon>
        <taxon>Candidatus Colwelliibacteriota</taxon>
    </lineage>
</organism>
<dbReference type="AlphaFoldDB" id="A0A2H0AM93"/>
<dbReference type="InterPro" id="IPR007497">
    <property type="entry name" value="SIMPL/DUF541"/>
</dbReference>
<keyword evidence="1" id="KW-0812">Transmembrane</keyword>
<sequence>MKPVNLNQILKDALLVVVIVVVVLGGNLALKWSDSLYPSRTIVVSGDGKATVTPDIAKLSFSVVSEGPDPTVLQSDNSKKMTAAINFIKGKGVDAKDIKTTNYNLSPRYEYDEAKRQSFITGYTLTQTASVKVRDLGKVAEILGGLSDLGVNDIGSVSFEVEEPDKYLAEARVEAFNKASEKARQMASLNGIRIKRVVNFSEYQSGPISYRSLELASKGGGDTMLPVPPIEPGTEEITIQVSVTYEIE</sequence>
<dbReference type="PANTHER" id="PTHR34387:SF1">
    <property type="entry name" value="PERIPLASMIC IMMUNOGENIC PROTEIN"/>
    <property type="match status" value="1"/>
</dbReference>